<gene>
    <name evidence="1" type="ORF">JVT61DRAFT_11456</name>
</gene>
<dbReference type="EMBL" id="JAGFBS010000005">
    <property type="protein sequence ID" value="KAG6379030.1"/>
    <property type="molecule type" value="Genomic_DNA"/>
</dbReference>
<dbReference type="Proteomes" id="UP000683000">
    <property type="component" value="Unassembled WGS sequence"/>
</dbReference>
<sequence length="194" mass="21800">MPITQDNSVCPPDSPMIPVAKNNTIILEVDNLLINWPTYVINFTPDEPGPIIKILLRLKDTNLTKRAIKDDGIICNSDSDNENIFAKVVMKPRPRGFPLLLISFGCSLFWSQNSNEDIIMNEKTLMADATPVVLQGLERSDAVVYPKLFNVKPWPSLHHRGLRPVSSNEPLSLFDVLKTTPADVNIIKVHQKVY</sequence>
<dbReference type="AlphaFoldDB" id="A0A8I2YUW6"/>
<evidence type="ECO:0000313" key="2">
    <source>
        <dbReference type="Proteomes" id="UP000683000"/>
    </source>
</evidence>
<reference evidence="1" key="1">
    <citation type="submission" date="2021-03" db="EMBL/GenBank/DDBJ databases">
        <title>Evolutionary innovations through gain and loss of genes in the ectomycorrhizal Boletales.</title>
        <authorList>
            <person name="Wu G."/>
            <person name="Miyauchi S."/>
            <person name="Morin E."/>
            <person name="Yang Z.-L."/>
            <person name="Xu J."/>
            <person name="Martin F.M."/>
        </authorList>
    </citation>
    <scope>NUCLEOTIDE SEQUENCE</scope>
    <source>
        <strain evidence="1">BR01</strain>
    </source>
</reference>
<protein>
    <submittedName>
        <fullName evidence="1">Uncharacterized protein</fullName>
    </submittedName>
</protein>
<evidence type="ECO:0000313" key="1">
    <source>
        <dbReference type="EMBL" id="KAG6379030.1"/>
    </source>
</evidence>
<proteinExistence type="predicted"/>
<organism evidence="1 2">
    <name type="scientific">Boletus reticuloceps</name>
    <dbReference type="NCBI Taxonomy" id="495285"/>
    <lineage>
        <taxon>Eukaryota</taxon>
        <taxon>Fungi</taxon>
        <taxon>Dikarya</taxon>
        <taxon>Basidiomycota</taxon>
        <taxon>Agaricomycotina</taxon>
        <taxon>Agaricomycetes</taxon>
        <taxon>Agaricomycetidae</taxon>
        <taxon>Boletales</taxon>
        <taxon>Boletineae</taxon>
        <taxon>Boletaceae</taxon>
        <taxon>Boletoideae</taxon>
        <taxon>Boletus</taxon>
    </lineage>
</organism>
<name>A0A8I2YUW6_9AGAM</name>
<accession>A0A8I2YUW6</accession>
<keyword evidence="2" id="KW-1185">Reference proteome</keyword>
<comment type="caution">
    <text evidence="1">The sequence shown here is derived from an EMBL/GenBank/DDBJ whole genome shotgun (WGS) entry which is preliminary data.</text>
</comment>
<dbReference type="OrthoDB" id="2650059at2759"/>